<evidence type="ECO:0000259" key="3">
    <source>
        <dbReference type="Pfam" id="PF00668"/>
    </source>
</evidence>
<dbReference type="HOGENOM" id="CLU_268837_0_0_1"/>
<dbReference type="Proteomes" id="UP000007241">
    <property type="component" value="Unassembled WGS sequence"/>
</dbReference>
<dbReference type="InterPro" id="IPR001242">
    <property type="entry name" value="Condensation_dom"/>
</dbReference>
<sequence length="1219" mass="137330">MQPPPIPQSTFRGMVVRMREEQTGLERVYEHHHQHPVPPTTNKPHAVHSENKVKNADKMPRFKAQSLPMLSNSDASAHQIRHPQHVSRQTGFGIDVRPPSASSNIHSNRDSKPSVGHHTTLGSESHLKSINRRPGSSSINHRAKPNTKPGISLSDIPTKTAVNLVETALEINGSSSKSTIRSRPGSQGTRKLSMDSQSELVPPHNKVIPTSKSVSKLDAVLHYGSEDESDVNNKDHDRHHMSNRRASNQSGDAQADKHFTRSRPQSAKKPYYPPPELPLWNSSTKYAAGSEENIEKLLPPTLESSDLSKLSGSQNQLYQGRPQLVGMFNSRKGNFSSKTSAISKSVPLLTNLDTLQSIPDLVSIQEKMSGLEDSMNASMSTIYTASSRFDQRSDTQQVGRYRATPLQWDIYSRLCPSKDEKESPTYIPFTESLFRISQAYHITNHTLVQQDMAKCINKICALYSVVRTKFYRNERIVDADIEGILDPRTWQELPLDAFFDVVEASAHPQLMRRDVDSNQWIESVAEYAQSWMQPVGIRMPFSVLAIKYPPSLKSSDHPLNPLGHTVLVFAASMAVVDEISLTWIAHECIHLYNQCYRFCKLEKPQSDKIACIDTYKTIETEEFFEFANDCKRGKSDMSFWRDQCIEIKQDSVERSEKDDIEGQLKRLGKEKSALSNSVASLIKRKSELQTDLKELRCQRSEITKSENGEGVISTYMDSTGGEVIQITKEAKAALIKAVLGDDAATDNVIGLLEKHEVPKEAQHKINATKLTLEGFAAITEADIEHLNLMSRDRRKIIALAEFVRNRIKDCLHEQSKVKFALERKIAKATRDFESVSDGLKSTQNLLESTDDMSIRLNYILKPPYVETKIAPISLCALYESNLPLLESLDASSKWGYVPLTVSSETLDNLRRFRVNWAISVKARQKQRRADASASSDNESLLESEKSDDDDQPSRANSPLKYSAVTTSNEAVDATVLPVLEYHKRSKPKSVDVVCLTAFSILLRHISGSEKYVLGVSQSYRRHGIFVGPLSDTVPIKIDVSKQGLTFDSLYESLHKTLRNAKRHGVACTNMQVAEAFHLSEKLDARFEFISLRESKEWIKKGLTVADMLCCREPCFQTDEINTNRLWSDIEHDQYDVKLVIVETSHGLEGGLKFMNSRFDEDTIQKWMTKYMSILDSIDYGPRKILVSSLISRQVEYFTTLYGKVEARQISIQPCHFTAP</sequence>
<feature type="coiled-coil region" evidence="1">
    <location>
        <begin position="657"/>
        <end position="705"/>
    </location>
</feature>
<evidence type="ECO:0000256" key="2">
    <source>
        <dbReference type="SAM" id="MobiDB-lite"/>
    </source>
</evidence>
<feature type="compositionally biased region" description="Basic and acidic residues" evidence="2">
    <location>
        <begin position="231"/>
        <end position="240"/>
    </location>
</feature>
<feature type="domain" description="Condensation" evidence="3">
    <location>
        <begin position="989"/>
        <end position="1182"/>
    </location>
</feature>
<keyword evidence="1" id="KW-0175">Coiled coil</keyword>
<name>F4PB62_BATDJ</name>
<feature type="compositionally biased region" description="Acidic residues" evidence="2">
    <location>
        <begin position="939"/>
        <end position="950"/>
    </location>
</feature>
<feature type="region of interest" description="Disordered" evidence="2">
    <location>
        <begin position="927"/>
        <end position="961"/>
    </location>
</feature>
<evidence type="ECO:0000313" key="4">
    <source>
        <dbReference type="EMBL" id="EGF77800.1"/>
    </source>
</evidence>
<evidence type="ECO:0000313" key="5">
    <source>
        <dbReference type="Proteomes" id="UP000007241"/>
    </source>
</evidence>
<feature type="region of interest" description="Disordered" evidence="2">
    <location>
        <begin position="173"/>
        <end position="276"/>
    </location>
</feature>
<organism evidence="4 5">
    <name type="scientific">Batrachochytrium dendrobatidis (strain JAM81 / FGSC 10211)</name>
    <name type="common">Frog chytrid fungus</name>
    <dbReference type="NCBI Taxonomy" id="684364"/>
    <lineage>
        <taxon>Eukaryota</taxon>
        <taxon>Fungi</taxon>
        <taxon>Fungi incertae sedis</taxon>
        <taxon>Chytridiomycota</taxon>
        <taxon>Chytridiomycota incertae sedis</taxon>
        <taxon>Chytridiomycetes</taxon>
        <taxon>Rhizophydiales</taxon>
        <taxon>Rhizophydiales incertae sedis</taxon>
        <taxon>Batrachochytrium</taxon>
    </lineage>
</organism>
<dbReference type="Pfam" id="PF00668">
    <property type="entry name" value="Condensation"/>
    <property type="match status" value="1"/>
</dbReference>
<proteinExistence type="predicted"/>
<dbReference type="AlphaFoldDB" id="F4PB62"/>
<feature type="region of interest" description="Disordered" evidence="2">
    <location>
        <begin position="76"/>
        <end position="155"/>
    </location>
</feature>
<protein>
    <recommendedName>
        <fullName evidence="3">Condensation domain-containing protein</fullName>
    </recommendedName>
</protein>
<dbReference type="Gene3D" id="3.30.559.30">
    <property type="entry name" value="Nonribosomal peptide synthetase, condensation domain"/>
    <property type="match status" value="1"/>
</dbReference>
<dbReference type="InParanoid" id="F4PB62"/>
<reference evidence="4 5" key="1">
    <citation type="submission" date="2009-12" db="EMBL/GenBank/DDBJ databases">
        <title>The draft genome of Batrachochytrium dendrobatidis.</title>
        <authorList>
            <consortium name="US DOE Joint Genome Institute (JGI-PGF)"/>
            <person name="Kuo A."/>
            <person name="Salamov A."/>
            <person name="Schmutz J."/>
            <person name="Lucas S."/>
            <person name="Pitluck S."/>
            <person name="Rosenblum E."/>
            <person name="Stajich J."/>
            <person name="Eisen M."/>
            <person name="Grigoriev I.V."/>
        </authorList>
    </citation>
    <scope>NUCLEOTIDE SEQUENCE [LARGE SCALE GENOMIC DNA]</scope>
    <source>
        <strain evidence="5">JAM81 / FGSC 10211</strain>
    </source>
</reference>
<dbReference type="OrthoDB" id="2150254at2759"/>
<keyword evidence="5" id="KW-1185">Reference proteome</keyword>
<accession>F4PB62</accession>
<evidence type="ECO:0000256" key="1">
    <source>
        <dbReference type="SAM" id="Coils"/>
    </source>
</evidence>
<dbReference type="GeneID" id="18239348"/>
<dbReference type="GO" id="GO:0006631">
    <property type="term" value="P:fatty acid metabolic process"/>
    <property type="evidence" value="ECO:0000318"/>
    <property type="project" value="GO_Central"/>
</dbReference>
<dbReference type="RefSeq" id="XP_006681697.1">
    <property type="nucleotide sequence ID" value="XM_006681634.1"/>
</dbReference>
<dbReference type="EMBL" id="GL882891">
    <property type="protein sequence ID" value="EGF77800.1"/>
    <property type="molecule type" value="Genomic_DNA"/>
</dbReference>
<feature type="compositionally biased region" description="Polar residues" evidence="2">
    <location>
        <begin position="173"/>
        <end position="199"/>
    </location>
</feature>
<gene>
    <name evidence="4" type="ORF">BATDEDRAFT_27542</name>
</gene>
<dbReference type="SUPFAM" id="SSF52777">
    <property type="entry name" value="CoA-dependent acyltransferases"/>
    <property type="match status" value="1"/>
</dbReference>
<dbReference type="GO" id="GO:0031956">
    <property type="term" value="F:medium-chain fatty acid-CoA ligase activity"/>
    <property type="evidence" value="ECO:0000318"/>
    <property type="project" value="GO_Central"/>
</dbReference>